<dbReference type="InterPro" id="IPR014059">
    <property type="entry name" value="TraI/TrwC_relax"/>
</dbReference>
<dbReference type="AlphaFoldDB" id="M2ADE1"/>
<dbReference type="Proteomes" id="UP000011529">
    <property type="component" value="Unassembled WGS sequence"/>
</dbReference>
<dbReference type="InterPro" id="IPR014862">
    <property type="entry name" value="TrwC"/>
</dbReference>
<dbReference type="CDD" id="cd18809">
    <property type="entry name" value="SF1_C_RecD"/>
    <property type="match status" value="1"/>
</dbReference>
<evidence type="ECO:0000313" key="3">
    <source>
        <dbReference type="Proteomes" id="UP000011529"/>
    </source>
</evidence>
<reference evidence="2" key="1">
    <citation type="submission" date="2012-11" db="EMBL/GenBank/DDBJ databases">
        <title>Permanent draft genomes of Rhodopirellula europaea strain SH398 and 6C.</title>
        <authorList>
            <person name="Richter M."/>
            <person name="Richter-Heitmann T."/>
            <person name="Frank C."/>
            <person name="Harder J."/>
            <person name="Glockner F.O."/>
        </authorList>
    </citation>
    <scope>NUCLEOTIDE SEQUENCE</scope>
    <source>
        <strain evidence="2">6C</strain>
    </source>
</reference>
<evidence type="ECO:0000313" key="2">
    <source>
        <dbReference type="EMBL" id="EMB15080.1"/>
    </source>
</evidence>
<dbReference type="InterPro" id="IPR027417">
    <property type="entry name" value="P-loop_NTPase"/>
</dbReference>
<proteinExistence type="predicted"/>
<protein>
    <submittedName>
        <fullName evidence="2">Conjugative relaxase domain-containing protein</fullName>
    </submittedName>
</protein>
<keyword evidence="3" id="KW-1185">Reference proteome</keyword>
<dbReference type="SUPFAM" id="SSF55464">
    <property type="entry name" value="Origin of replication-binding domain, RBD-like"/>
    <property type="match status" value="1"/>
</dbReference>
<dbReference type="EMBL" id="ANMO01000194">
    <property type="protein sequence ID" value="EMB15080.1"/>
    <property type="molecule type" value="Genomic_DNA"/>
</dbReference>
<evidence type="ECO:0000259" key="1">
    <source>
        <dbReference type="Pfam" id="PF08751"/>
    </source>
</evidence>
<organism evidence="2 3">
    <name type="scientific">Rhodopirellula europaea 6C</name>
    <dbReference type="NCBI Taxonomy" id="1263867"/>
    <lineage>
        <taxon>Bacteria</taxon>
        <taxon>Pseudomonadati</taxon>
        <taxon>Planctomycetota</taxon>
        <taxon>Planctomycetia</taxon>
        <taxon>Pirellulales</taxon>
        <taxon>Pirellulaceae</taxon>
        <taxon>Rhodopirellula</taxon>
    </lineage>
</organism>
<dbReference type="PATRIC" id="fig|1263867.3.peg.4480"/>
<gene>
    <name evidence="2" type="ORF">RE6C_04182</name>
</gene>
<dbReference type="NCBIfam" id="TIGR02686">
    <property type="entry name" value="relax_trwC"/>
    <property type="match status" value="1"/>
</dbReference>
<dbReference type="SUPFAM" id="SSF52540">
    <property type="entry name" value="P-loop containing nucleoside triphosphate hydrolases"/>
    <property type="match status" value="2"/>
</dbReference>
<accession>M2ADE1</accession>
<dbReference type="NCBIfam" id="NF041492">
    <property type="entry name" value="MobF"/>
    <property type="match status" value="1"/>
</dbReference>
<dbReference type="Pfam" id="PF13604">
    <property type="entry name" value="AAA_30"/>
    <property type="match status" value="1"/>
</dbReference>
<reference evidence="2" key="2">
    <citation type="journal article" date="2013" name="Mar. Genomics">
        <title>Expression of sulfatases in Rhodopirellula baltica and the diversity of sulfatases in the genus Rhodopirellula.</title>
        <authorList>
            <person name="Wegner C.E."/>
            <person name="Richter-Heitmann T."/>
            <person name="Klindworth A."/>
            <person name="Klockow C."/>
            <person name="Richter M."/>
            <person name="Achstetter T."/>
            <person name="Glockner F.O."/>
            <person name="Harder J."/>
        </authorList>
    </citation>
    <scope>NUCLEOTIDE SEQUENCE [LARGE SCALE GENOMIC DNA]</scope>
    <source>
        <strain evidence="2">6C</strain>
    </source>
</reference>
<dbReference type="Gene3D" id="3.40.50.300">
    <property type="entry name" value="P-loop containing nucleotide triphosphate hydrolases"/>
    <property type="match status" value="2"/>
</dbReference>
<comment type="caution">
    <text evidence="2">The sequence shown here is derived from an EMBL/GenBank/DDBJ whole genome shotgun (WGS) entry which is preliminary data.</text>
</comment>
<dbReference type="Pfam" id="PF08751">
    <property type="entry name" value="TrwC"/>
    <property type="match status" value="1"/>
</dbReference>
<name>M2ADE1_9BACT</name>
<dbReference type="RefSeq" id="WP_008659442.1">
    <property type="nucleotide sequence ID" value="NZ_ANMO01000194.1"/>
</dbReference>
<sequence length="914" mass="100280">MRITHSKNAASAKSYFELSDYLDAEPNQSLKGRWFGRAAAMLGLEGEVDKKHFDRLVDNQMPFTGEQLTARYREDRRVGTDLTFSTPKSVSLLWATTQDNAILEAVQEAANDTLADLEQDAQTRVNHSRGVMSLQKTGNIVGASWLHTTSRPVDGWPDPSLHVHCFVINATHTGDRWTAVDLSDVVRDSGLYEAMFQSRLAENMIQLGYPVVRSARDFEIEGVSRETIEKFSRRTAVIEEAAQENGITNAKEKGTLGAKTRDKKSTSVIPTAELPQKWRSEMTASEGAIFDHLAQSRSPAPQGSSAAPKAVDIAIEHCFEREAVIRERALLRQSILNGIGSASVEQIKQEMSQRDFVRQGNDNHALISTREVLKEEQSLLSFARQGRGRVRPLSIDHPIDRQFLSDEQQHAIRSLLSSKDRVQILRGVAGSGKTTMMHEAIDAIEKAGKPVTVLAPTAEAAHGVLAEQEGFKAETLARFLADERSHADAKDGVTKDGVIWIDEAALVGTKDMAAIARIAEQQNSRIILSGDARQHQPVSRGLPFYLLESQAGIAPLEVSTIRRQSGSYKQAVELLSRGDVAAGIERLDELGRVEEIAADEERNRRLASDYADSIQDKQSSLVIAPSHAEREAITEAIRDELKSRGVVSGDEQRITTLRSKRLTQAQRSDPASYAPGDVVEFVTKGKGGFKAGDRLKVAEVGKDSVIASCQKGRVELPLHSPKSFDVFQEKQQRFAAGDVIRITKNKRAGKSPGEKRLNNGSLATLKGFTDAGDLELSNGQTIAAKWGHIDHGVTVTSYGSQGKTYDRVFVAQSSLSFPASSPEQAYVSASRGRKSVTIYTDDKQALMQAVSNHHPAQNASDLVEAATDSPLAGKSGLHQRATQIGLRASQFAAKQIERFQKWMLSHSQKPQYAR</sequence>
<feature type="domain" description="TrwC relaxase" evidence="1">
    <location>
        <begin position="10"/>
        <end position="284"/>
    </location>
</feature>